<dbReference type="EMBL" id="CCKQ01014479">
    <property type="protein sequence ID" value="CDW86244.1"/>
    <property type="molecule type" value="Genomic_DNA"/>
</dbReference>
<dbReference type="AlphaFoldDB" id="A0A078AVN0"/>
<reference evidence="2 3" key="1">
    <citation type="submission" date="2014-06" db="EMBL/GenBank/DDBJ databases">
        <authorList>
            <person name="Swart Estienne"/>
        </authorList>
    </citation>
    <scope>NUCLEOTIDE SEQUENCE [LARGE SCALE GENOMIC DNA]</scope>
    <source>
        <strain evidence="2 3">130c</strain>
    </source>
</reference>
<evidence type="ECO:0000313" key="3">
    <source>
        <dbReference type="Proteomes" id="UP000039865"/>
    </source>
</evidence>
<protein>
    <submittedName>
        <fullName evidence="2">Uncharacterized protein</fullName>
    </submittedName>
</protein>
<feature type="compositionally biased region" description="Basic and acidic residues" evidence="1">
    <location>
        <begin position="119"/>
        <end position="130"/>
    </location>
</feature>
<sequence>MKARPKLFTYIGQFSNRTSTRSSVQPSKVLEDKQVGSNEEILDLKCYFDNPMTTLYEPLKIILDKQKGSNKKSSLLIKPISMINLNIMRSQSQPDDTPNELRLPTVHSDVTSIQNYDGGQRRDSLKNSFH</sequence>
<evidence type="ECO:0000256" key="1">
    <source>
        <dbReference type="SAM" id="MobiDB-lite"/>
    </source>
</evidence>
<organism evidence="2 3">
    <name type="scientific">Stylonychia lemnae</name>
    <name type="common">Ciliate</name>
    <dbReference type="NCBI Taxonomy" id="5949"/>
    <lineage>
        <taxon>Eukaryota</taxon>
        <taxon>Sar</taxon>
        <taxon>Alveolata</taxon>
        <taxon>Ciliophora</taxon>
        <taxon>Intramacronucleata</taxon>
        <taxon>Spirotrichea</taxon>
        <taxon>Stichotrichia</taxon>
        <taxon>Sporadotrichida</taxon>
        <taxon>Oxytrichidae</taxon>
        <taxon>Stylonychinae</taxon>
        <taxon>Stylonychia</taxon>
    </lineage>
</organism>
<proteinExistence type="predicted"/>
<dbReference type="Proteomes" id="UP000039865">
    <property type="component" value="Unassembled WGS sequence"/>
</dbReference>
<feature type="compositionally biased region" description="Polar residues" evidence="1">
    <location>
        <begin position="108"/>
        <end position="117"/>
    </location>
</feature>
<gene>
    <name evidence="2" type="primary">Contig4396.g4698</name>
    <name evidence="2" type="ORF">STYLEM_15336</name>
</gene>
<keyword evidence="3" id="KW-1185">Reference proteome</keyword>
<feature type="region of interest" description="Disordered" evidence="1">
    <location>
        <begin position="90"/>
        <end position="130"/>
    </location>
</feature>
<accession>A0A078AVN0</accession>
<name>A0A078AVN0_STYLE</name>
<evidence type="ECO:0000313" key="2">
    <source>
        <dbReference type="EMBL" id="CDW86244.1"/>
    </source>
</evidence>
<dbReference type="InParanoid" id="A0A078AVN0"/>